<dbReference type="PANTHER" id="PTHR13767">
    <property type="entry name" value="TRNA-PSEUDOURIDINE SYNTHASE"/>
    <property type="match status" value="1"/>
</dbReference>
<dbReference type="Gene3D" id="3.30.2350.10">
    <property type="entry name" value="Pseudouridine synthase"/>
    <property type="match status" value="1"/>
</dbReference>
<evidence type="ECO:0000259" key="6">
    <source>
        <dbReference type="Pfam" id="PF01509"/>
    </source>
</evidence>
<dbReference type="PANTHER" id="PTHR13767:SF2">
    <property type="entry name" value="PSEUDOURIDYLATE SYNTHASE TRUB1"/>
    <property type="match status" value="1"/>
</dbReference>
<dbReference type="Proteomes" id="UP000613582">
    <property type="component" value="Unassembled WGS sequence"/>
</dbReference>
<dbReference type="EMBL" id="BMGH01000001">
    <property type="protein sequence ID" value="GGD16478.1"/>
    <property type="molecule type" value="Genomic_DNA"/>
</dbReference>
<dbReference type="HAMAP" id="MF_01080">
    <property type="entry name" value="TruB_bact"/>
    <property type="match status" value="1"/>
</dbReference>
<dbReference type="GO" id="GO:0160148">
    <property type="term" value="F:tRNA pseudouridine(55) synthase activity"/>
    <property type="evidence" value="ECO:0007669"/>
    <property type="project" value="UniProtKB-EC"/>
</dbReference>
<organism evidence="8 9">
    <name type="scientific">Aquisalinus flavus</name>
    <dbReference type="NCBI Taxonomy" id="1526572"/>
    <lineage>
        <taxon>Bacteria</taxon>
        <taxon>Pseudomonadati</taxon>
        <taxon>Pseudomonadota</taxon>
        <taxon>Alphaproteobacteria</taxon>
        <taxon>Parvularculales</taxon>
        <taxon>Parvularculaceae</taxon>
        <taxon>Aquisalinus</taxon>
    </lineage>
</organism>
<feature type="domain" description="Pseudouridine synthase II N-terminal" evidence="6">
    <location>
        <begin position="33"/>
        <end position="181"/>
    </location>
</feature>
<dbReference type="NCBIfam" id="TIGR00431">
    <property type="entry name" value="TruB"/>
    <property type="match status" value="1"/>
</dbReference>
<evidence type="ECO:0000256" key="5">
    <source>
        <dbReference type="HAMAP-Rule" id="MF_01080"/>
    </source>
</evidence>
<proteinExistence type="inferred from homology"/>
<comment type="function">
    <text evidence="5">Responsible for synthesis of pseudouridine from uracil-55 in the psi GC loop of transfer RNAs.</text>
</comment>
<dbReference type="Pfam" id="PF01509">
    <property type="entry name" value="TruB_N"/>
    <property type="match status" value="1"/>
</dbReference>
<keyword evidence="3 5" id="KW-0819">tRNA processing</keyword>
<feature type="active site" description="Nucleophile" evidence="5">
    <location>
        <position position="48"/>
    </location>
</feature>
<keyword evidence="4 5" id="KW-0413">Isomerase</keyword>
<sequence length="322" mass="34814">MGRRRKKGRPVNGWLVLDKPYDVGSTEAVGRLRWLFDANKAGHAGTLDPLATGILPIAFGEATKTVPFVQDGLKRYRFTARWGEATATDDAEGAVTATSDQRPSREAIEAILPDFIGEIEQVPPAFSAIKVDGERAYDLARDGEKVELEARMITVHEFVLVDMPDEDHAVFEAVTGKGTYVRALVRDIARELGTQGHVSALRRTAVGPFTEDMAVTIEDLTGKDFAADVHRDTLDQTDLDSFLEPVESGLADLPSAAITGADAGRLRSGQPAIVPPPVAKGIRGDRAGEIEAVLAMHHDEAIAICRLDGLKLQPVRVFQTGE</sequence>
<dbReference type="GO" id="GO:1990481">
    <property type="term" value="P:mRNA pseudouridine synthesis"/>
    <property type="evidence" value="ECO:0007669"/>
    <property type="project" value="TreeGrafter"/>
</dbReference>
<accession>A0A8J2V2Z3</accession>
<dbReference type="RefSeq" id="WP_188157951.1">
    <property type="nucleotide sequence ID" value="NZ_BMGH01000001.1"/>
</dbReference>
<dbReference type="GO" id="GO:0031119">
    <property type="term" value="P:tRNA pseudouridine synthesis"/>
    <property type="evidence" value="ECO:0007669"/>
    <property type="project" value="UniProtKB-UniRule"/>
</dbReference>
<dbReference type="CDD" id="cd02573">
    <property type="entry name" value="PseudoU_synth_EcTruB"/>
    <property type="match status" value="1"/>
</dbReference>
<keyword evidence="9" id="KW-1185">Reference proteome</keyword>
<dbReference type="Pfam" id="PF16198">
    <property type="entry name" value="TruB_C_2"/>
    <property type="match status" value="1"/>
</dbReference>
<evidence type="ECO:0000256" key="3">
    <source>
        <dbReference type="ARBA" id="ARBA00022694"/>
    </source>
</evidence>
<name>A0A8J2V2Z3_9PROT</name>
<comment type="catalytic activity">
    <reaction evidence="1 5">
        <text>uridine(55) in tRNA = pseudouridine(55) in tRNA</text>
        <dbReference type="Rhea" id="RHEA:42532"/>
        <dbReference type="Rhea" id="RHEA-COMP:10101"/>
        <dbReference type="Rhea" id="RHEA-COMP:10102"/>
        <dbReference type="ChEBI" id="CHEBI:65314"/>
        <dbReference type="ChEBI" id="CHEBI:65315"/>
        <dbReference type="EC" id="5.4.99.25"/>
    </reaction>
</comment>
<evidence type="ECO:0000256" key="1">
    <source>
        <dbReference type="ARBA" id="ARBA00000385"/>
    </source>
</evidence>
<dbReference type="InterPro" id="IPR014780">
    <property type="entry name" value="tRNA_psdUridine_synth_TruB"/>
</dbReference>
<dbReference type="AlphaFoldDB" id="A0A8J2V2Z3"/>
<comment type="similarity">
    <text evidence="2 5">Belongs to the pseudouridine synthase TruB family. Type 1 subfamily.</text>
</comment>
<reference evidence="8" key="2">
    <citation type="submission" date="2020-09" db="EMBL/GenBank/DDBJ databases">
        <authorList>
            <person name="Sun Q."/>
            <person name="Zhou Y."/>
        </authorList>
    </citation>
    <scope>NUCLEOTIDE SEQUENCE</scope>
    <source>
        <strain evidence="8">CGMCC 1.12921</strain>
    </source>
</reference>
<dbReference type="InterPro" id="IPR002501">
    <property type="entry name" value="PsdUridine_synth_N"/>
</dbReference>
<evidence type="ECO:0000256" key="4">
    <source>
        <dbReference type="ARBA" id="ARBA00023235"/>
    </source>
</evidence>
<gene>
    <name evidence="5 8" type="primary">truB</name>
    <name evidence="8" type="ORF">GCM10011342_26560</name>
</gene>
<evidence type="ECO:0000256" key="2">
    <source>
        <dbReference type="ARBA" id="ARBA00005642"/>
    </source>
</evidence>
<reference evidence="8" key="1">
    <citation type="journal article" date="2014" name="Int. J. Syst. Evol. Microbiol.">
        <title>Complete genome sequence of Corynebacterium casei LMG S-19264T (=DSM 44701T), isolated from a smear-ripened cheese.</title>
        <authorList>
            <consortium name="US DOE Joint Genome Institute (JGI-PGF)"/>
            <person name="Walter F."/>
            <person name="Albersmeier A."/>
            <person name="Kalinowski J."/>
            <person name="Ruckert C."/>
        </authorList>
    </citation>
    <scope>NUCLEOTIDE SEQUENCE</scope>
    <source>
        <strain evidence="8">CGMCC 1.12921</strain>
    </source>
</reference>
<dbReference type="SUPFAM" id="SSF55120">
    <property type="entry name" value="Pseudouridine synthase"/>
    <property type="match status" value="1"/>
</dbReference>
<feature type="domain" description="tRNA pseudouridylate synthase B C-terminal" evidence="7">
    <location>
        <begin position="182"/>
        <end position="250"/>
    </location>
</feature>
<evidence type="ECO:0000259" key="7">
    <source>
        <dbReference type="Pfam" id="PF16198"/>
    </source>
</evidence>
<dbReference type="InterPro" id="IPR020103">
    <property type="entry name" value="PsdUridine_synth_cat_dom_sf"/>
</dbReference>
<evidence type="ECO:0000313" key="9">
    <source>
        <dbReference type="Proteomes" id="UP000613582"/>
    </source>
</evidence>
<protein>
    <recommendedName>
        <fullName evidence="5">tRNA pseudouridine synthase B</fullName>
        <ecNumber evidence="5">5.4.99.25</ecNumber>
    </recommendedName>
    <alternativeName>
        <fullName evidence="5">tRNA pseudouridine(55) synthase</fullName>
        <shortName evidence="5">Psi55 synthase</shortName>
    </alternativeName>
    <alternativeName>
        <fullName evidence="5">tRNA pseudouridylate synthase</fullName>
    </alternativeName>
    <alternativeName>
        <fullName evidence="5">tRNA-uridine isomerase</fullName>
    </alternativeName>
</protein>
<dbReference type="GO" id="GO:0003723">
    <property type="term" value="F:RNA binding"/>
    <property type="evidence" value="ECO:0007669"/>
    <property type="project" value="InterPro"/>
</dbReference>
<comment type="caution">
    <text evidence="8">The sequence shown here is derived from an EMBL/GenBank/DDBJ whole genome shotgun (WGS) entry which is preliminary data.</text>
</comment>
<evidence type="ECO:0000313" key="8">
    <source>
        <dbReference type="EMBL" id="GGD16478.1"/>
    </source>
</evidence>
<dbReference type="EC" id="5.4.99.25" evidence="5"/>
<dbReference type="InterPro" id="IPR032819">
    <property type="entry name" value="TruB_C"/>
</dbReference>